<keyword evidence="9" id="KW-0812">Transmembrane</keyword>
<evidence type="ECO:0000256" key="7">
    <source>
        <dbReference type="ARBA" id="ARBA00022840"/>
    </source>
</evidence>
<name>A0ABN1NW92_9ACTN</name>
<sequence>MLGEMARGVDRVVPWAVGLAVAVLSIIMPDPAQAAETGAEPGRVLFAVACGVAAWAGRRGRWPLIALGAAAWLPFAQWHVLTVATYYVVTAAPSRRLVPAYIAAAALLVSARPVLLPHGDRGLLEEAGVNLLWAIVLPLVAGLWVNARRQVLTVLRERTEWLEREQAVRAEQARAQERTRIAREMHDVVAHRVSLMVLHAGALEVSVQDERTAAEMANIRATGREALANLREVLGVLRTSKSLDGHAPPPMLTDLDRLLGQSRSAGLRVRRRDEGEPRPVPEAVQRAAYRVVQEALTNVHKHVGACDVDVVLRYLPGELEVIVDNGPPVGPRPAQPLPGGGLGLLGLRERVALLGGRIRTGPGPEGGFTLVARLSTERIGESP</sequence>
<dbReference type="InterPro" id="IPR011712">
    <property type="entry name" value="Sig_transdc_His_kin_sub3_dim/P"/>
</dbReference>
<dbReference type="InterPro" id="IPR036890">
    <property type="entry name" value="HATPase_C_sf"/>
</dbReference>
<dbReference type="CDD" id="cd16917">
    <property type="entry name" value="HATPase_UhpB-NarQ-NarX-like"/>
    <property type="match status" value="1"/>
</dbReference>
<evidence type="ECO:0000259" key="10">
    <source>
        <dbReference type="Pfam" id="PF02518"/>
    </source>
</evidence>
<dbReference type="EC" id="2.7.13.3" evidence="2"/>
<dbReference type="Proteomes" id="UP001501578">
    <property type="component" value="Unassembled WGS sequence"/>
</dbReference>
<dbReference type="Gene3D" id="3.30.565.10">
    <property type="entry name" value="Histidine kinase-like ATPase, C-terminal domain"/>
    <property type="match status" value="1"/>
</dbReference>
<evidence type="ECO:0000256" key="1">
    <source>
        <dbReference type="ARBA" id="ARBA00000085"/>
    </source>
</evidence>
<organism evidence="12 13">
    <name type="scientific">Nonomuraea longicatena</name>
    <dbReference type="NCBI Taxonomy" id="83682"/>
    <lineage>
        <taxon>Bacteria</taxon>
        <taxon>Bacillati</taxon>
        <taxon>Actinomycetota</taxon>
        <taxon>Actinomycetes</taxon>
        <taxon>Streptosporangiales</taxon>
        <taxon>Streptosporangiaceae</taxon>
        <taxon>Nonomuraea</taxon>
    </lineage>
</organism>
<feature type="transmembrane region" description="Helical" evidence="9">
    <location>
        <begin position="96"/>
        <end position="115"/>
    </location>
</feature>
<dbReference type="PANTHER" id="PTHR24421">
    <property type="entry name" value="NITRATE/NITRITE SENSOR PROTEIN NARX-RELATED"/>
    <property type="match status" value="1"/>
</dbReference>
<evidence type="ECO:0000256" key="8">
    <source>
        <dbReference type="ARBA" id="ARBA00023012"/>
    </source>
</evidence>
<dbReference type="Pfam" id="PF02518">
    <property type="entry name" value="HATPase_c"/>
    <property type="match status" value="1"/>
</dbReference>
<keyword evidence="3" id="KW-0597">Phosphoprotein</keyword>
<comment type="caution">
    <text evidence="12">The sequence shown here is derived from an EMBL/GenBank/DDBJ whole genome shotgun (WGS) entry which is preliminary data.</text>
</comment>
<keyword evidence="9" id="KW-0472">Membrane</keyword>
<keyword evidence="13" id="KW-1185">Reference proteome</keyword>
<keyword evidence="5" id="KW-0547">Nucleotide-binding</keyword>
<dbReference type="InterPro" id="IPR003594">
    <property type="entry name" value="HATPase_dom"/>
</dbReference>
<keyword evidence="9" id="KW-1133">Transmembrane helix</keyword>
<keyword evidence="6" id="KW-0418">Kinase</keyword>
<evidence type="ECO:0000256" key="3">
    <source>
        <dbReference type="ARBA" id="ARBA00022553"/>
    </source>
</evidence>
<protein>
    <recommendedName>
        <fullName evidence="2">histidine kinase</fullName>
        <ecNumber evidence="2">2.7.13.3</ecNumber>
    </recommendedName>
</protein>
<feature type="transmembrane region" description="Helical" evidence="9">
    <location>
        <begin position="64"/>
        <end position="89"/>
    </location>
</feature>
<dbReference type="EMBL" id="BAAAHQ010000006">
    <property type="protein sequence ID" value="GAA0918113.1"/>
    <property type="molecule type" value="Genomic_DNA"/>
</dbReference>
<evidence type="ECO:0000256" key="5">
    <source>
        <dbReference type="ARBA" id="ARBA00022741"/>
    </source>
</evidence>
<evidence type="ECO:0000313" key="13">
    <source>
        <dbReference type="Proteomes" id="UP001501578"/>
    </source>
</evidence>
<comment type="catalytic activity">
    <reaction evidence="1">
        <text>ATP + protein L-histidine = ADP + protein N-phospho-L-histidine.</text>
        <dbReference type="EC" id="2.7.13.3"/>
    </reaction>
</comment>
<dbReference type="SUPFAM" id="SSF55874">
    <property type="entry name" value="ATPase domain of HSP90 chaperone/DNA topoisomerase II/histidine kinase"/>
    <property type="match status" value="1"/>
</dbReference>
<feature type="domain" description="Histidine kinase/HSP90-like ATPase" evidence="10">
    <location>
        <begin position="285"/>
        <end position="375"/>
    </location>
</feature>
<accession>A0ABN1NW92</accession>
<dbReference type="Gene3D" id="1.20.5.1930">
    <property type="match status" value="1"/>
</dbReference>
<dbReference type="PANTHER" id="PTHR24421:SF10">
    <property type="entry name" value="NITRATE_NITRITE SENSOR PROTEIN NARQ"/>
    <property type="match status" value="1"/>
</dbReference>
<dbReference type="Pfam" id="PF07730">
    <property type="entry name" value="HisKA_3"/>
    <property type="match status" value="1"/>
</dbReference>
<evidence type="ECO:0000256" key="2">
    <source>
        <dbReference type="ARBA" id="ARBA00012438"/>
    </source>
</evidence>
<evidence type="ECO:0000313" key="12">
    <source>
        <dbReference type="EMBL" id="GAA0918113.1"/>
    </source>
</evidence>
<proteinExistence type="predicted"/>
<keyword evidence="7" id="KW-0067">ATP-binding</keyword>
<evidence type="ECO:0000256" key="6">
    <source>
        <dbReference type="ARBA" id="ARBA00022777"/>
    </source>
</evidence>
<feature type="domain" description="Signal transduction histidine kinase subgroup 3 dimerisation and phosphoacceptor" evidence="11">
    <location>
        <begin position="177"/>
        <end position="240"/>
    </location>
</feature>
<dbReference type="InterPro" id="IPR050482">
    <property type="entry name" value="Sensor_HK_TwoCompSys"/>
</dbReference>
<keyword evidence="8" id="KW-0902">Two-component regulatory system</keyword>
<evidence type="ECO:0000256" key="4">
    <source>
        <dbReference type="ARBA" id="ARBA00022679"/>
    </source>
</evidence>
<evidence type="ECO:0000259" key="11">
    <source>
        <dbReference type="Pfam" id="PF07730"/>
    </source>
</evidence>
<gene>
    <name evidence="12" type="ORF">GCM10009560_14710</name>
</gene>
<keyword evidence="4" id="KW-0808">Transferase</keyword>
<feature type="transmembrane region" description="Helical" evidence="9">
    <location>
        <begin position="127"/>
        <end position="147"/>
    </location>
</feature>
<evidence type="ECO:0000256" key="9">
    <source>
        <dbReference type="SAM" id="Phobius"/>
    </source>
</evidence>
<reference evidence="12 13" key="1">
    <citation type="journal article" date="2019" name="Int. J. Syst. Evol. Microbiol.">
        <title>The Global Catalogue of Microorganisms (GCM) 10K type strain sequencing project: providing services to taxonomists for standard genome sequencing and annotation.</title>
        <authorList>
            <consortium name="The Broad Institute Genomics Platform"/>
            <consortium name="The Broad Institute Genome Sequencing Center for Infectious Disease"/>
            <person name="Wu L."/>
            <person name="Ma J."/>
        </authorList>
    </citation>
    <scope>NUCLEOTIDE SEQUENCE [LARGE SCALE GENOMIC DNA]</scope>
    <source>
        <strain evidence="12 13">JCM 11136</strain>
    </source>
</reference>